<dbReference type="Proteomes" id="UP000054007">
    <property type="component" value="Unassembled WGS sequence"/>
</dbReference>
<evidence type="ECO:0000313" key="1">
    <source>
        <dbReference type="EMBL" id="KIY66225.1"/>
    </source>
</evidence>
<name>A0A0D7B7N2_9AGAR</name>
<dbReference type="EMBL" id="KN880561">
    <property type="protein sequence ID" value="KIY66225.1"/>
    <property type="molecule type" value="Genomic_DNA"/>
</dbReference>
<gene>
    <name evidence="1" type="ORF">CYLTODRAFT_39658</name>
</gene>
<keyword evidence="2" id="KW-1185">Reference proteome</keyword>
<organism evidence="1 2">
    <name type="scientific">Cylindrobasidium torrendii FP15055 ss-10</name>
    <dbReference type="NCBI Taxonomy" id="1314674"/>
    <lineage>
        <taxon>Eukaryota</taxon>
        <taxon>Fungi</taxon>
        <taxon>Dikarya</taxon>
        <taxon>Basidiomycota</taxon>
        <taxon>Agaricomycotina</taxon>
        <taxon>Agaricomycetes</taxon>
        <taxon>Agaricomycetidae</taxon>
        <taxon>Agaricales</taxon>
        <taxon>Marasmiineae</taxon>
        <taxon>Physalacriaceae</taxon>
        <taxon>Cylindrobasidium</taxon>
    </lineage>
</organism>
<dbReference type="AlphaFoldDB" id="A0A0D7B7N2"/>
<evidence type="ECO:0000313" key="2">
    <source>
        <dbReference type="Proteomes" id="UP000054007"/>
    </source>
</evidence>
<reference evidence="1 2" key="1">
    <citation type="journal article" date="2015" name="Fungal Genet. Biol.">
        <title>Evolution of novel wood decay mechanisms in Agaricales revealed by the genome sequences of Fistulina hepatica and Cylindrobasidium torrendii.</title>
        <authorList>
            <person name="Floudas D."/>
            <person name="Held B.W."/>
            <person name="Riley R."/>
            <person name="Nagy L.G."/>
            <person name="Koehler G."/>
            <person name="Ransdell A.S."/>
            <person name="Younus H."/>
            <person name="Chow J."/>
            <person name="Chiniquy J."/>
            <person name="Lipzen A."/>
            <person name="Tritt A."/>
            <person name="Sun H."/>
            <person name="Haridas S."/>
            <person name="LaButti K."/>
            <person name="Ohm R.A."/>
            <person name="Kues U."/>
            <person name="Blanchette R.A."/>
            <person name="Grigoriev I.V."/>
            <person name="Minto R.E."/>
            <person name="Hibbett D.S."/>
        </authorList>
    </citation>
    <scope>NUCLEOTIDE SEQUENCE [LARGE SCALE GENOMIC DNA]</scope>
    <source>
        <strain evidence="1 2">FP15055 ss-10</strain>
    </source>
</reference>
<sequence>MLAATLSPQPDSLLYARSSIRYFRPCSPSPIRINSACMSALTERPNCRACALHCSNLVFCSYRPCNVGNTSALHSVCLHLTICKPSIHRPRSTSTTHLTSRSFSSLAPPHPLGRCI</sequence>
<proteinExistence type="predicted"/>
<accession>A0A0D7B7N2</accession>
<protein>
    <submittedName>
        <fullName evidence="1">Uncharacterized protein</fullName>
    </submittedName>
</protein>